<organism evidence="1 2">
    <name type="scientific">Lichtheimia ornata</name>
    <dbReference type="NCBI Taxonomy" id="688661"/>
    <lineage>
        <taxon>Eukaryota</taxon>
        <taxon>Fungi</taxon>
        <taxon>Fungi incertae sedis</taxon>
        <taxon>Mucoromycota</taxon>
        <taxon>Mucoromycotina</taxon>
        <taxon>Mucoromycetes</taxon>
        <taxon>Mucorales</taxon>
        <taxon>Lichtheimiaceae</taxon>
        <taxon>Lichtheimia</taxon>
    </lineage>
</organism>
<evidence type="ECO:0000313" key="2">
    <source>
        <dbReference type="Proteomes" id="UP001234581"/>
    </source>
</evidence>
<gene>
    <name evidence="1" type="ORF">O0I10_011462</name>
</gene>
<comment type="caution">
    <text evidence="1">The sequence shown here is derived from an EMBL/GenBank/DDBJ whole genome shotgun (WGS) entry which is preliminary data.</text>
</comment>
<evidence type="ECO:0000313" key="1">
    <source>
        <dbReference type="EMBL" id="KAJ8652862.1"/>
    </source>
</evidence>
<dbReference type="EMBL" id="JARTCD010000091">
    <property type="protein sequence ID" value="KAJ8652862.1"/>
    <property type="molecule type" value="Genomic_DNA"/>
</dbReference>
<protein>
    <recommendedName>
        <fullName evidence="3">F-box domain-containing protein</fullName>
    </recommendedName>
</protein>
<accession>A0AAD7UUH3</accession>
<reference evidence="1 2" key="1">
    <citation type="submission" date="2023-03" db="EMBL/GenBank/DDBJ databases">
        <title>Genome sequence of Lichtheimia ornata CBS 291.66.</title>
        <authorList>
            <person name="Mohabir J.T."/>
            <person name="Shea T.P."/>
            <person name="Kurbessoian T."/>
            <person name="Berby B."/>
            <person name="Fontaine J."/>
            <person name="Livny J."/>
            <person name="Gnirke A."/>
            <person name="Stajich J.E."/>
            <person name="Cuomo C.A."/>
        </authorList>
    </citation>
    <scope>NUCLEOTIDE SEQUENCE [LARGE SCALE GENOMIC DNA]</scope>
    <source>
        <strain evidence="1">CBS 291.66</strain>
    </source>
</reference>
<dbReference type="InterPro" id="IPR032675">
    <property type="entry name" value="LRR_dom_sf"/>
</dbReference>
<dbReference type="Gene3D" id="3.80.10.10">
    <property type="entry name" value="Ribonuclease Inhibitor"/>
    <property type="match status" value="1"/>
</dbReference>
<dbReference type="InterPro" id="IPR011990">
    <property type="entry name" value="TPR-like_helical_dom_sf"/>
</dbReference>
<keyword evidence="2" id="KW-1185">Reference proteome</keyword>
<dbReference type="AlphaFoldDB" id="A0AAD7UUH3"/>
<evidence type="ECO:0008006" key="3">
    <source>
        <dbReference type="Google" id="ProtNLM"/>
    </source>
</evidence>
<dbReference type="SUPFAM" id="SSF52047">
    <property type="entry name" value="RNI-like"/>
    <property type="match status" value="1"/>
</dbReference>
<proteinExistence type="predicted"/>
<name>A0AAD7UUH3_9FUNG</name>
<dbReference type="SUPFAM" id="SSF48452">
    <property type="entry name" value="TPR-like"/>
    <property type="match status" value="1"/>
</dbReference>
<dbReference type="Proteomes" id="UP001234581">
    <property type="component" value="Unassembled WGS sequence"/>
</dbReference>
<sequence length="620" mass="69570">MANGWRDVTEQPILVITSGTCANVVANSTRCIQHCVQEQLTHLDKRARALATSGNFEAALNDVAMIRQLGPSSSVGYLCGGHVYSLQGRQKAAIDIYDKGLDAVPLSDPSYQRLVEARSMAQERDSKRIDFIKEFPIDIIENIASWILSKEIIAPSEIQEYLDVSRVWRQRLLMCIRDLHIEGTTDCDDLLGLIAPYCTALTLRSEASWLRQFMSNTPFPSLRVLSILRPLFLTRYSYEDEDEDDVNSGLILDTIISFQATTLTHLTIFVEEGCDIPFANIIRSCPHLVDLKMSWVDTNMSTAPTCCPNMKSLSFMINHGDEFDVDDITKRFPELERFMVTPFYYAGDLRIIQSNCPKLRVIGNSSQDCDDDDDDCTPPSSDDSTTIAVGVRSFLIKDDGHWLDEDHGVQCFDYVQSNDKLYSTNTPPAASTHGQHGCTELTPFKKLDLYPTYTMNANVGALFDDLIGLCELESAIVKLTIMDPLEDDMGGIERFIQYHNTIDSHLHTLILPQDVRLSNDALDALTTLPQLTTLGLSLPLVQVLFIADPIPDIVFVRLSNLKVKSLRLVMSFLLMNKAPTSLLTLMECPQLEDLQIYPACNPKDTYIRRALESKIPSVSW</sequence>
<dbReference type="RefSeq" id="XP_058337776.1">
    <property type="nucleotide sequence ID" value="XM_058491429.1"/>
</dbReference>
<dbReference type="Gene3D" id="1.25.40.10">
    <property type="entry name" value="Tetratricopeptide repeat domain"/>
    <property type="match status" value="1"/>
</dbReference>
<dbReference type="GeneID" id="83218863"/>